<feature type="compositionally biased region" description="Polar residues" evidence="1">
    <location>
        <begin position="175"/>
        <end position="187"/>
    </location>
</feature>
<evidence type="ECO:0000256" key="2">
    <source>
        <dbReference type="SAM" id="Phobius"/>
    </source>
</evidence>
<protein>
    <submittedName>
        <fullName evidence="3">Uncharacterized protein</fullName>
    </submittedName>
</protein>
<evidence type="ECO:0000313" key="3">
    <source>
        <dbReference type="EMBL" id="KAF8693452.1"/>
    </source>
</evidence>
<evidence type="ECO:0000313" key="4">
    <source>
        <dbReference type="Proteomes" id="UP000636709"/>
    </source>
</evidence>
<keyword evidence="4" id="KW-1185">Reference proteome</keyword>
<feature type="region of interest" description="Disordered" evidence="1">
    <location>
        <begin position="51"/>
        <end position="73"/>
    </location>
</feature>
<feature type="transmembrane region" description="Helical" evidence="2">
    <location>
        <begin position="280"/>
        <end position="300"/>
    </location>
</feature>
<keyword evidence="2" id="KW-0472">Membrane</keyword>
<dbReference type="InterPro" id="IPR045883">
    <property type="entry name" value="At4g13530-like"/>
</dbReference>
<dbReference type="OrthoDB" id="1931521at2759"/>
<dbReference type="EMBL" id="JACEFO010001924">
    <property type="protein sequence ID" value="KAF8693452.1"/>
    <property type="molecule type" value="Genomic_DNA"/>
</dbReference>
<gene>
    <name evidence="3" type="ORF">HU200_038848</name>
</gene>
<feature type="region of interest" description="Disordered" evidence="1">
    <location>
        <begin position="209"/>
        <end position="251"/>
    </location>
</feature>
<dbReference type="Proteomes" id="UP000636709">
    <property type="component" value="Unassembled WGS sequence"/>
</dbReference>
<keyword evidence="2" id="KW-0812">Transmembrane</keyword>
<organism evidence="3 4">
    <name type="scientific">Digitaria exilis</name>
    <dbReference type="NCBI Taxonomy" id="1010633"/>
    <lineage>
        <taxon>Eukaryota</taxon>
        <taxon>Viridiplantae</taxon>
        <taxon>Streptophyta</taxon>
        <taxon>Embryophyta</taxon>
        <taxon>Tracheophyta</taxon>
        <taxon>Spermatophyta</taxon>
        <taxon>Magnoliopsida</taxon>
        <taxon>Liliopsida</taxon>
        <taxon>Poales</taxon>
        <taxon>Poaceae</taxon>
        <taxon>PACMAD clade</taxon>
        <taxon>Panicoideae</taxon>
        <taxon>Panicodae</taxon>
        <taxon>Paniceae</taxon>
        <taxon>Anthephorinae</taxon>
        <taxon>Digitaria</taxon>
    </lineage>
</organism>
<keyword evidence="2" id="KW-1133">Transmembrane helix</keyword>
<reference evidence="3" key="1">
    <citation type="submission" date="2020-07" db="EMBL/GenBank/DDBJ databases">
        <title>Genome sequence and genetic diversity analysis of an under-domesticated orphan crop, white fonio (Digitaria exilis).</title>
        <authorList>
            <person name="Bennetzen J.L."/>
            <person name="Chen S."/>
            <person name="Ma X."/>
            <person name="Wang X."/>
            <person name="Yssel A.E.J."/>
            <person name="Chaluvadi S.R."/>
            <person name="Johnson M."/>
            <person name="Gangashetty P."/>
            <person name="Hamidou F."/>
            <person name="Sanogo M.D."/>
            <person name="Zwaenepoel A."/>
            <person name="Wallace J."/>
            <person name="Van De Peer Y."/>
            <person name="Van Deynze A."/>
        </authorList>
    </citation>
    <scope>NUCLEOTIDE SEQUENCE</scope>
    <source>
        <tissue evidence="3">Leaves</tissue>
    </source>
</reference>
<dbReference type="PANTHER" id="PTHR33646">
    <property type="entry name" value="GB|AAF00631.1"/>
    <property type="match status" value="1"/>
</dbReference>
<feature type="region of interest" description="Disordered" evidence="1">
    <location>
        <begin position="166"/>
        <end position="195"/>
    </location>
</feature>
<sequence>MEDAASEISSDWEVLSAASGCGASASAEDDSEVVVVSGVGGNVLHDHFALASAGHDDGPPGEGPSSEPGDDWQGLELLDGFDPIPTASFDLAAGVWSEQLLPTGGVGEVLEGSILEATVAPGATWSADGSQPEAVGGEIDQEGNAVINHGELGSALQQVHHGLGETLYSDEPTGASLQSDTSESSPVQLDDGETDAVVGSSCLEDAVASDGIHGDQEEQEQGGNINVTSGCEEPADSEAKDSALPLAHTPGTEGGDKQVVVWWRLPFRLMHYCAWKVKPVWSFSVAAALLGLVVLGRRMYRMKRKAKGLPQIKIAFDDKCLSVKIQRTSQFNEAFLVARRVPLLRTSGAVLPWSMVQER</sequence>
<proteinExistence type="predicted"/>
<accession>A0A835ELD8</accession>
<comment type="caution">
    <text evidence="3">The sequence shown here is derived from an EMBL/GenBank/DDBJ whole genome shotgun (WGS) entry which is preliminary data.</text>
</comment>
<dbReference type="AlphaFoldDB" id="A0A835ELD8"/>
<name>A0A835ELD8_9POAL</name>
<dbReference type="PANTHER" id="PTHR33646:SF22">
    <property type="entry name" value="OS02G0558500 PROTEIN"/>
    <property type="match status" value="1"/>
</dbReference>
<evidence type="ECO:0000256" key="1">
    <source>
        <dbReference type="SAM" id="MobiDB-lite"/>
    </source>
</evidence>